<dbReference type="Proteomes" id="UP000077266">
    <property type="component" value="Unassembled WGS sequence"/>
</dbReference>
<dbReference type="AlphaFoldDB" id="A0A165BXS7"/>
<dbReference type="InParanoid" id="A0A165BXS7"/>
<keyword evidence="1" id="KW-0732">Signal</keyword>
<accession>A0A165BXS7</accession>
<protein>
    <recommendedName>
        <fullName evidence="4">Hydrophobin</fullName>
    </recommendedName>
</protein>
<organism evidence="2 3">
    <name type="scientific">Exidia glandulosa HHB12029</name>
    <dbReference type="NCBI Taxonomy" id="1314781"/>
    <lineage>
        <taxon>Eukaryota</taxon>
        <taxon>Fungi</taxon>
        <taxon>Dikarya</taxon>
        <taxon>Basidiomycota</taxon>
        <taxon>Agaricomycotina</taxon>
        <taxon>Agaricomycetes</taxon>
        <taxon>Auriculariales</taxon>
        <taxon>Exidiaceae</taxon>
        <taxon>Exidia</taxon>
    </lineage>
</organism>
<dbReference type="OrthoDB" id="10496883at2759"/>
<proteinExistence type="predicted"/>
<evidence type="ECO:0008006" key="4">
    <source>
        <dbReference type="Google" id="ProtNLM"/>
    </source>
</evidence>
<keyword evidence="3" id="KW-1185">Reference proteome</keyword>
<evidence type="ECO:0000313" key="3">
    <source>
        <dbReference type="Proteomes" id="UP000077266"/>
    </source>
</evidence>
<reference evidence="2 3" key="1">
    <citation type="journal article" date="2016" name="Mol. Biol. Evol.">
        <title>Comparative Genomics of Early-Diverging Mushroom-Forming Fungi Provides Insights into the Origins of Lignocellulose Decay Capabilities.</title>
        <authorList>
            <person name="Nagy L.G."/>
            <person name="Riley R."/>
            <person name="Tritt A."/>
            <person name="Adam C."/>
            <person name="Daum C."/>
            <person name="Floudas D."/>
            <person name="Sun H."/>
            <person name="Yadav J.S."/>
            <person name="Pangilinan J."/>
            <person name="Larsson K.H."/>
            <person name="Matsuura K."/>
            <person name="Barry K."/>
            <person name="Labutti K."/>
            <person name="Kuo R."/>
            <person name="Ohm R.A."/>
            <person name="Bhattacharya S.S."/>
            <person name="Shirouzu T."/>
            <person name="Yoshinaga Y."/>
            <person name="Martin F.M."/>
            <person name="Grigoriev I.V."/>
            <person name="Hibbett D.S."/>
        </authorList>
    </citation>
    <scope>NUCLEOTIDE SEQUENCE [LARGE SCALE GENOMIC DNA]</scope>
    <source>
        <strain evidence="2 3">HHB12029</strain>
    </source>
</reference>
<evidence type="ECO:0000313" key="2">
    <source>
        <dbReference type="EMBL" id="KZV81443.1"/>
    </source>
</evidence>
<name>A0A165BXS7_EXIGL</name>
<gene>
    <name evidence="2" type="ORF">EXIGLDRAFT_779690</name>
</gene>
<sequence length="87" mass="9022">MQPLKNLLFIVLAAPAAYSICCISVPGGCDGGGSTSMLETGIFNADVWVPEGAKNVLTNATINALQPLVCCCMAANDLACRTRCDNV</sequence>
<evidence type="ECO:0000256" key="1">
    <source>
        <dbReference type="SAM" id="SignalP"/>
    </source>
</evidence>
<feature type="chain" id="PRO_5007855788" description="Hydrophobin" evidence="1">
    <location>
        <begin position="20"/>
        <end position="87"/>
    </location>
</feature>
<feature type="signal peptide" evidence="1">
    <location>
        <begin position="1"/>
        <end position="19"/>
    </location>
</feature>
<dbReference type="EMBL" id="KV426391">
    <property type="protein sequence ID" value="KZV81443.1"/>
    <property type="molecule type" value="Genomic_DNA"/>
</dbReference>